<dbReference type="PROSITE" id="PS51257">
    <property type="entry name" value="PROKAR_LIPOPROTEIN"/>
    <property type="match status" value="1"/>
</dbReference>
<evidence type="ECO:0000313" key="4">
    <source>
        <dbReference type="Proteomes" id="UP000095463"/>
    </source>
</evidence>
<keyword evidence="2" id="KW-0732">Signal</keyword>
<keyword evidence="4" id="KW-1185">Reference proteome</keyword>
<evidence type="ECO:0000256" key="1">
    <source>
        <dbReference type="SAM" id="MobiDB-lite"/>
    </source>
</evidence>
<accession>A0A1E5XSN1</accession>
<comment type="caution">
    <text evidence="3">The sequence shown here is derived from an EMBL/GenBank/DDBJ whole genome shotgun (WGS) entry which is preliminary data.</text>
</comment>
<gene>
    <name evidence="3" type="ORF">VW23_015595</name>
</gene>
<organism evidence="3 4">
    <name type="scientific">Devosia insulae DS-56</name>
    <dbReference type="NCBI Taxonomy" id="1116389"/>
    <lineage>
        <taxon>Bacteria</taxon>
        <taxon>Pseudomonadati</taxon>
        <taxon>Pseudomonadota</taxon>
        <taxon>Alphaproteobacteria</taxon>
        <taxon>Hyphomicrobiales</taxon>
        <taxon>Devosiaceae</taxon>
        <taxon>Devosia</taxon>
    </lineage>
</organism>
<dbReference type="Proteomes" id="UP000095463">
    <property type="component" value="Unassembled WGS sequence"/>
</dbReference>
<protein>
    <recommendedName>
        <fullName evidence="5">Alkaline proteinase inhibitor/ Outer membrane lipoprotein Omp19 domain-containing protein</fullName>
    </recommendedName>
</protein>
<dbReference type="AlphaFoldDB" id="A0A1E5XSN1"/>
<evidence type="ECO:0000256" key="2">
    <source>
        <dbReference type="SAM" id="SignalP"/>
    </source>
</evidence>
<feature type="region of interest" description="Disordered" evidence="1">
    <location>
        <begin position="26"/>
        <end position="59"/>
    </location>
</feature>
<reference evidence="3 4" key="1">
    <citation type="journal article" date="2015" name="Genome Announc.">
        <title>Genome Assemblies of Three Soil-Associated Devosia species: D. insulae, D. limi, and D. soli.</title>
        <authorList>
            <person name="Hassan Y.I."/>
            <person name="Lepp D."/>
            <person name="Zhou T."/>
        </authorList>
    </citation>
    <scope>NUCLEOTIDE SEQUENCE [LARGE SCALE GENOMIC DNA]</scope>
    <source>
        <strain evidence="3 4">DS-56</strain>
    </source>
</reference>
<evidence type="ECO:0008006" key="5">
    <source>
        <dbReference type="Google" id="ProtNLM"/>
    </source>
</evidence>
<proteinExistence type="predicted"/>
<dbReference type="EMBL" id="LAJE02000153">
    <property type="protein sequence ID" value="OEO31598.1"/>
    <property type="molecule type" value="Genomic_DNA"/>
</dbReference>
<sequence length="145" mass="14625">MRLLPLSFLLILPLLAACNNDSTPKAPSAEAPAAAATPAKAPATGKTPAAPAATAKLPPGARPLIGSWAALDCTDKTGLTVVSASKYSAAGKSCDIALNDNKDGTFSATCNKQELKLTPIFGPSGEGIRIAVGDAKSSTVFRCSK</sequence>
<feature type="chain" id="PRO_5009190562" description="Alkaline proteinase inhibitor/ Outer membrane lipoprotein Omp19 domain-containing protein" evidence="2">
    <location>
        <begin position="17"/>
        <end position="145"/>
    </location>
</feature>
<evidence type="ECO:0000313" key="3">
    <source>
        <dbReference type="EMBL" id="OEO31598.1"/>
    </source>
</evidence>
<name>A0A1E5XSN1_9HYPH</name>
<dbReference type="RefSeq" id="WP_069909250.1">
    <property type="nucleotide sequence ID" value="NZ_LAJE02000153.1"/>
</dbReference>
<dbReference type="OrthoDB" id="9930426at2"/>
<feature type="signal peptide" evidence="2">
    <location>
        <begin position="1"/>
        <end position="16"/>
    </location>
</feature>